<evidence type="ECO:0000313" key="2">
    <source>
        <dbReference type="Proteomes" id="UP000821845"/>
    </source>
</evidence>
<dbReference type="EMBL" id="CM023486">
    <property type="protein sequence ID" value="KAH6929212.1"/>
    <property type="molecule type" value="Genomic_DNA"/>
</dbReference>
<organism evidence="1 2">
    <name type="scientific">Hyalomma asiaticum</name>
    <name type="common">Tick</name>
    <dbReference type="NCBI Taxonomy" id="266040"/>
    <lineage>
        <taxon>Eukaryota</taxon>
        <taxon>Metazoa</taxon>
        <taxon>Ecdysozoa</taxon>
        <taxon>Arthropoda</taxon>
        <taxon>Chelicerata</taxon>
        <taxon>Arachnida</taxon>
        <taxon>Acari</taxon>
        <taxon>Parasitiformes</taxon>
        <taxon>Ixodida</taxon>
        <taxon>Ixodoidea</taxon>
        <taxon>Ixodidae</taxon>
        <taxon>Hyalomminae</taxon>
        <taxon>Hyalomma</taxon>
    </lineage>
</organism>
<proteinExistence type="predicted"/>
<protein>
    <submittedName>
        <fullName evidence="1">Uncharacterized protein</fullName>
    </submittedName>
</protein>
<name>A0ACB7S7S3_HYAAI</name>
<comment type="caution">
    <text evidence="1">The sequence shown here is derived from an EMBL/GenBank/DDBJ whole genome shotgun (WGS) entry which is preliminary data.</text>
</comment>
<evidence type="ECO:0000313" key="1">
    <source>
        <dbReference type="EMBL" id="KAH6929212.1"/>
    </source>
</evidence>
<keyword evidence="2" id="KW-1185">Reference proteome</keyword>
<sequence>MQVAALFASQRLIASFYESEQHARVFHSVFCMAHTYLFSGFELFTGYSTEMFYADARDDADALVRAVRDVYGRLLARWPNRDKNVTVVADWNSTTVAFCVRIDSCHVASLKQLVVGLGVDRTIHEYSEGACSDGGGSDGPLSLMSDSLVNNWRLAAATVRAASRIPRRATVADSMRALSFYANIGKEFILMPYVFSFPLYDEDAAKVLNYAGLGSQVAQALGGLLLTAYRSSSPPAREAFLEFAQCVAPDAKNSRQDESQVAQVLSFNVLFDAYRARAEAGDKRLPGLETLTPAQLLFVAACYADCPGGGPPSPASFIAGVVDAWPGGEPRCDAMLRRTSHFAHAFGCEPGKRMNTGTHTVLVTAISFLIQGVRQQTGSDRLQTEAPLPDPSSQQLMSVPCNSALCLRYTDLISSCAGHGGGSPCDGLVPLCMR</sequence>
<dbReference type="Proteomes" id="UP000821845">
    <property type="component" value="Chromosome 6"/>
</dbReference>
<accession>A0ACB7S7S3</accession>
<gene>
    <name evidence="1" type="ORF">HPB50_024428</name>
</gene>
<reference evidence="1" key="1">
    <citation type="submission" date="2020-05" db="EMBL/GenBank/DDBJ databases">
        <title>Large-scale comparative analyses of tick genomes elucidate their genetic diversity and vector capacities.</title>
        <authorList>
            <person name="Jia N."/>
            <person name="Wang J."/>
            <person name="Shi W."/>
            <person name="Du L."/>
            <person name="Sun Y."/>
            <person name="Zhan W."/>
            <person name="Jiang J."/>
            <person name="Wang Q."/>
            <person name="Zhang B."/>
            <person name="Ji P."/>
            <person name="Sakyi L.B."/>
            <person name="Cui X."/>
            <person name="Yuan T."/>
            <person name="Jiang B."/>
            <person name="Yang W."/>
            <person name="Lam T.T.-Y."/>
            <person name="Chang Q."/>
            <person name="Ding S."/>
            <person name="Wang X."/>
            <person name="Zhu J."/>
            <person name="Ruan X."/>
            <person name="Zhao L."/>
            <person name="Wei J."/>
            <person name="Que T."/>
            <person name="Du C."/>
            <person name="Cheng J."/>
            <person name="Dai P."/>
            <person name="Han X."/>
            <person name="Huang E."/>
            <person name="Gao Y."/>
            <person name="Liu J."/>
            <person name="Shao H."/>
            <person name="Ye R."/>
            <person name="Li L."/>
            <person name="Wei W."/>
            <person name="Wang X."/>
            <person name="Wang C."/>
            <person name="Yang T."/>
            <person name="Huo Q."/>
            <person name="Li W."/>
            <person name="Guo W."/>
            <person name="Chen H."/>
            <person name="Zhou L."/>
            <person name="Ni X."/>
            <person name="Tian J."/>
            <person name="Zhou Y."/>
            <person name="Sheng Y."/>
            <person name="Liu T."/>
            <person name="Pan Y."/>
            <person name="Xia L."/>
            <person name="Li J."/>
            <person name="Zhao F."/>
            <person name="Cao W."/>
        </authorList>
    </citation>
    <scope>NUCLEOTIDE SEQUENCE</scope>
    <source>
        <strain evidence="1">Hyas-2018</strain>
    </source>
</reference>